<feature type="region of interest" description="Disordered" evidence="1">
    <location>
        <begin position="124"/>
        <end position="143"/>
    </location>
</feature>
<feature type="compositionally biased region" description="Pro residues" evidence="1">
    <location>
        <begin position="129"/>
        <end position="139"/>
    </location>
</feature>
<dbReference type="Pfam" id="PF16537">
    <property type="entry name" value="T2SSB"/>
    <property type="match status" value="1"/>
</dbReference>
<evidence type="ECO:0000313" key="5">
    <source>
        <dbReference type="Proteomes" id="UP000653472"/>
    </source>
</evidence>
<feature type="compositionally biased region" description="Low complexity" evidence="1">
    <location>
        <begin position="75"/>
        <end position="108"/>
    </location>
</feature>
<accession>A0A969WBA8</accession>
<evidence type="ECO:0000256" key="2">
    <source>
        <dbReference type="SAM" id="Phobius"/>
    </source>
</evidence>
<feature type="region of interest" description="Disordered" evidence="1">
    <location>
        <begin position="152"/>
        <end position="196"/>
    </location>
</feature>
<protein>
    <submittedName>
        <fullName evidence="4">General secretion pathway protein GspB</fullName>
    </submittedName>
</protein>
<evidence type="ECO:0000313" key="4">
    <source>
        <dbReference type="EMBL" id="NKF24017.1"/>
    </source>
</evidence>
<gene>
    <name evidence="4" type="ORF">G7Y82_17025</name>
</gene>
<keyword evidence="2" id="KW-0472">Membrane</keyword>
<dbReference type="EMBL" id="JAAVXB010000011">
    <property type="protein sequence ID" value="NKF24017.1"/>
    <property type="molecule type" value="Genomic_DNA"/>
</dbReference>
<name>A0A969WBA8_9GAMM</name>
<keyword evidence="5" id="KW-1185">Reference proteome</keyword>
<sequence>MSYILEALRRADRERELGKAPTADSLYRPAPTPAPRLSPAAWILAGATALIACIALALLLWPRAPANRPTPPAAVSPNVAPASTPAPATTPAAAPATTTAAPAPAAVSDNGPAAIEDENQIASLDDVTEPPPSPAPSPAAPAAQAGMTLITPRGQSPADQANTAQTETAPQADSTAAAADATPAPTVTASSGTARPTVIVPSGATVLRDMPADYREKFPATTLQIHVYDPDPSKRWIMVDGQRYHEGDKLSSGPSVVEITEDGVVFDYAGQRVLLPRP</sequence>
<reference evidence="4" key="1">
    <citation type="submission" date="2020-03" db="EMBL/GenBank/DDBJ databases">
        <title>Solimonas marina sp. nov., isolated from deep seawater of the Pacific Ocean.</title>
        <authorList>
            <person name="Liu X."/>
            <person name="Lai Q."/>
            <person name="Sun F."/>
            <person name="Gai Y."/>
            <person name="Li G."/>
            <person name="Shao Z."/>
        </authorList>
    </citation>
    <scope>NUCLEOTIDE SEQUENCE</scope>
    <source>
        <strain evidence="4">C16B3</strain>
    </source>
</reference>
<dbReference type="GO" id="GO:0015627">
    <property type="term" value="C:type II protein secretion system complex"/>
    <property type="evidence" value="ECO:0007669"/>
    <property type="project" value="InterPro"/>
</dbReference>
<comment type="caution">
    <text evidence="4">The sequence shown here is derived from an EMBL/GenBank/DDBJ whole genome shotgun (WGS) entry which is preliminary data.</text>
</comment>
<dbReference type="AlphaFoldDB" id="A0A969WBA8"/>
<feature type="region of interest" description="Disordered" evidence="1">
    <location>
        <begin position="69"/>
        <end position="111"/>
    </location>
</feature>
<dbReference type="InterPro" id="IPR032389">
    <property type="entry name" value="GspB_C"/>
</dbReference>
<feature type="transmembrane region" description="Helical" evidence="2">
    <location>
        <begin position="40"/>
        <end position="61"/>
    </location>
</feature>
<dbReference type="Proteomes" id="UP000653472">
    <property type="component" value="Unassembled WGS sequence"/>
</dbReference>
<feature type="domain" description="Type II secretion system protein GspB C-terminal" evidence="3">
    <location>
        <begin position="219"/>
        <end position="276"/>
    </location>
</feature>
<proteinExistence type="predicted"/>
<feature type="compositionally biased region" description="Low complexity" evidence="1">
    <location>
        <begin position="168"/>
        <end position="194"/>
    </location>
</feature>
<dbReference type="RefSeq" id="WP_168149344.1">
    <property type="nucleotide sequence ID" value="NZ_JAAVXB010000011.1"/>
</dbReference>
<feature type="compositionally biased region" description="Polar residues" evidence="1">
    <location>
        <begin position="153"/>
        <end position="167"/>
    </location>
</feature>
<organism evidence="4 5">
    <name type="scientific">Solimonas marina</name>
    <dbReference type="NCBI Taxonomy" id="2714601"/>
    <lineage>
        <taxon>Bacteria</taxon>
        <taxon>Pseudomonadati</taxon>
        <taxon>Pseudomonadota</taxon>
        <taxon>Gammaproteobacteria</taxon>
        <taxon>Nevskiales</taxon>
        <taxon>Nevskiaceae</taxon>
        <taxon>Solimonas</taxon>
    </lineage>
</organism>
<dbReference type="PRINTS" id="PR01217">
    <property type="entry name" value="PRICHEXTENSN"/>
</dbReference>
<evidence type="ECO:0000259" key="3">
    <source>
        <dbReference type="Pfam" id="PF16537"/>
    </source>
</evidence>
<keyword evidence="2" id="KW-1133">Transmembrane helix</keyword>
<keyword evidence="2" id="KW-0812">Transmembrane</keyword>
<evidence type="ECO:0000256" key="1">
    <source>
        <dbReference type="SAM" id="MobiDB-lite"/>
    </source>
</evidence>